<sequence length="94" mass="10531">MFSQCPLNSRNLHTRRPSRTRGLCSLWALPLARESTVSSTVQSRADSQSPAKFWPYGLKHGFAEWGLIRLPLQPPVDGCSCCIQVFPRVPPFCS</sequence>
<accession>A0A4Y7TH45</accession>
<dbReference type="AlphaFoldDB" id="A0A4Y7TH45"/>
<proteinExistence type="predicted"/>
<name>A0A4Y7TH45_COPMI</name>
<comment type="caution">
    <text evidence="1">The sequence shown here is derived from an EMBL/GenBank/DDBJ whole genome shotgun (WGS) entry which is preliminary data.</text>
</comment>
<dbReference type="EMBL" id="QPFP01000013">
    <property type="protein sequence ID" value="TEB33284.1"/>
    <property type="molecule type" value="Genomic_DNA"/>
</dbReference>
<keyword evidence="2" id="KW-1185">Reference proteome</keyword>
<evidence type="ECO:0000313" key="2">
    <source>
        <dbReference type="Proteomes" id="UP000298030"/>
    </source>
</evidence>
<gene>
    <name evidence="1" type="ORF">FA13DRAFT_198681</name>
</gene>
<reference evidence="1 2" key="1">
    <citation type="journal article" date="2019" name="Nat. Ecol. Evol.">
        <title>Megaphylogeny resolves global patterns of mushroom evolution.</title>
        <authorList>
            <person name="Varga T."/>
            <person name="Krizsan K."/>
            <person name="Foldi C."/>
            <person name="Dima B."/>
            <person name="Sanchez-Garcia M."/>
            <person name="Sanchez-Ramirez S."/>
            <person name="Szollosi G.J."/>
            <person name="Szarkandi J.G."/>
            <person name="Papp V."/>
            <person name="Albert L."/>
            <person name="Andreopoulos W."/>
            <person name="Angelini C."/>
            <person name="Antonin V."/>
            <person name="Barry K.W."/>
            <person name="Bougher N.L."/>
            <person name="Buchanan P."/>
            <person name="Buyck B."/>
            <person name="Bense V."/>
            <person name="Catcheside P."/>
            <person name="Chovatia M."/>
            <person name="Cooper J."/>
            <person name="Damon W."/>
            <person name="Desjardin D."/>
            <person name="Finy P."/>
            <person name="Geml J."/>
            <person name="Haridas S."/>
            <person name="Hughes K."/>
            <person name="Justo A."/>
            <person name="Karasinski D."/>
            <person name="Kautmanova I."/>
            <person name="Kiss B."/>
            <person name="Kocsube S."/>
            <person name="Kotiranta H."/>
            <person name="LaButti K.M."/>
            <person name="Lechner B.E."/>
            <person name="Liimatainen K."/>
            <person name="Lipzen A."/>
            <person name="Lukacs Z."/>
            <person name="Mihaltcheva S."/>
            <person name="Morgado L.N."/>
            <person name="Niskanen T."/>
            <person name="Noordeloos M.E."/>
            <person name="Ohm R.A."/>
            <person name="Ortiz-Santana B."/>
            <person name="Ovrebo C."/>
            <person name="Racz N."/>
            <person name="Riley R."/>
            <person name="Savchenko A."/>
            <person name="Shiryaev A."/>
            <person name="Soop K."/>
            <person name="Spirin V."/>
            <person name="Szebenyi C."/>
            <person name="Tomsovsky M."/>
            <person name="Tulloss R.E."/>
            <person name="Uehling J."/>
            <person name="Grigoriev I.V."/>
            <person name="Vagvolgyi C."/>
            <person name="Papp T."/>
            <person name="Martin F.M."/>
            <person name="Miettinen O."/>
            <person name="Hibbett D.S."/>
            <person name="Nagy L.G."/>
        </authorList>
    </citation>
    <scope>NUCLEOTIDE SEQUENCE [LARGE SCALE GENOMIC DNA]</scope>
    <source>
        <strain evidence="1 2">FP101781</strain>
    </source>
</reference>
<protein>
    <submittedName>
        <fullName evidence="1">Uncharacterized protein</fullName>
    </submittedName>
</protein>
<evidence type="ECO:0000313" key="1">
    <source>
        <dbReference type="EMBL" id="TEB33284.1"/>
    </source>
</evidence>
<organism evidence="1 2">
    <name type="scientific">Coprinellus micaceus</name>
    <name type="common">Glistening ink-cap mushroom</name>
    <name type="synonym">Coprinus micaceus</name>
    <dbReference type="NCBI Taxonomy" id="71717"/>
    <lineage>
        <taxon>Eukaryota</taxon>
        <taxon>Fungi</taxon>
        <taxon>Dikarya</taxon>
        <taxon>Basidiomycota</taxon>
        <taxon>Agaricomycotina</taxon>
        <taxon>Agaricomycetes</taxon>
        <taxon>Agaricomycetidae</taxon>
        <taxon>Agaricales</taxon>
        <taxon>Agaricineae</taxon>
        <taxon>Psathyrellaceae</taxon>
        <taxon>Coprinellus</taxon>
    </lineage>
</organism>
<dbReference type="Proteomes" id="UP000298030">
    <property type="component" value="Unassembled WGS sequence"/>
</dbReference>